<dbReference type="PANTHER" id="PTHR10194">
    <property type="entry name" value="RAS GTPASE-ACTIVATING PROTEINS"/>
    <property type="match status" value="1"/>
</dbReference>
<evidence type="ECO:0000259" key="2">
    <source>
        <dbReference type="PROSITE" id="PS50018"/>
    </source>
</evidence>
<name>A0A3S5CKP0_9PLAT</name>
<protein>
    <recommendedName>
        <fullName evidence="2">Ras-GAP domain-containing protein</fullName>
    </recommendedName>
</protein>
<dbReference type="SUPFAM" id="SSF48350">
    <property type="entry name" value="GTPase activation domain, GAP"/>
    <property type="match status" value="1"/>
</dbReference>
<dbReference type="GO" id="GO:0005096">
    <property type="term" value="F:GTPase activator activity"/>
    <property type="evidence" value="ECO:0007669"/>
    <property type="project" value="UniProtKB-KW"/>
</dbReference>
<dbReference type="EMBL" id="CAAALY010027806">
    <property type="protein sequence ID" value="VEL16270.1"/>
    <property type="molecule type" value="Genomic_DNA"/>
</dbReference>
<keyword evidence="4" id="KW-1185">Reference proteome</keyword>
<dbReference type="AlphaFoldDB" id="A0A3S5CKP0"/>
<keyword evidence="1" id="KW-0343">GTPase activation</keyword>
<sequence>MRRVFASFRLGLEPVRGAEFCDNLISACLFLRLICPAILSPSLFGLVPAFPGDARCQRNLTLLAKSLQTLANFTTFGDKLVIVAFIQPLDRI</sequence>
<dbReference type="PROSITE" id="PS00509">
    <property type="entry name" value="RAS_GTPASE_ACTIV_1"/>
    <property type="match status" value="1"/>
</dbReference>
<proteinExistence type="predicted"/>
<evidence type="ECO:0000313" key="3">
    <source>
        <dbReference type="EMBL" id="VEL16270.1"/>
    </source>
</evidence>
<dbReference type="PROSITE" id="PS50018">
    <property type="entry name" value="RAS_GTPASE_ACTIV_2"/>
    <property type="match status" value="1"/>
</dbReference>
<organism evidence="3 4">
    <name type="scientific">Protopolystoma xenopodis</name>
    <dbReference type="NCBI Taxonomy" id="117903"/>
    <lineage>
        <taxon>Eukaryota</taxon>
        <taxon>Metazoa</taxon>
        <taxon>Spiralia</taxon>
        <taxon>Lophotrochozoa</taxon>
        <taxon>Platyhelminthes</taxon>
        <taxon>Monogenea</taxon>
        <taxon>Polyopisthocotylea</taxon>
        <taxon>Polystomatidea</taxon>
        <taxon>Polystomatidae</taxon>
        <taxon>Protopolystoma</taxon>
    </lineage>
</organism>
<dbReference type="Pfam" id="PF00616">
    <property type="entry name" value="RasGAP"/>
    <property type="match status" value="1"/>
</dbReference>
<dbReference type="InterPro" id="IPR001936">
    <property type="entry name" value="RasGAP_dom"/>
</dbReference>
<dbReference type="Gene3D" id="1.10.506.10">
    <property type="entry name" value="GTPase Activation - p120gap, domain 1"/>
    <property type="match status" value="1"/>
</dbReference>
<evidence type="ECO:0000256" key="1">
    <source>
        <dbReference type="ARBA" id="ARBA00022468"/>
    </source>
</evidence>
<dbReference type="InterPro" id="IPR039360">
    <property type="entry name" value="Ras_GTPase"/>
</dbReference>
<dbReference type="InterPro" id="IPR023152">
    <property type="entry name" value="RasGAP_CS"/>
</dbReference>
<accession>A0A3S5CKP0</accession>
<reference evidence="3" key="1">
    <citation type="submission" date="2018-11" db="EMBL/GenBank/DDBJ databases">
        <authorList>
            <consortium name="Pathogen Informatics"/>
        </authorList>
    </citation>
    <scope>NUCLEOTIDE SEQUENCE</scope>
</reference>
<comment type="caution">
    <text evidence="3">The sequence shown here is derived from an EMBL/GenBank/DDBJ whole genome shotgun (WGS) entry which is preliminary data.</text>
</comment>
<dbReference type="Proteomes" id="UP000784294">
    <property type="component" value="Unassembled WGS sequence"/>
</dbReference>
<dbReference type="InterPro" id="IPR008936">
    <property type="entry name" value="Rho_GTPase_activation_prot"/>
</dbReference>
<dbReference type="OrthoDB" id="6267249at2759"/>
<feature type="domain" description="Ras-GAP" evidence="2">
    <location>
        <begin position="1"/>
        <end position="72"/>
    </location>
</feature>
<evidence type="ECO:0000313" key="4">
    <source>
        <dbReference type="Proteomes" id="UP000784294"/>
    </source>
</evidence>
<dbReference type="PANTHER" id="PTHR10194:SF60">
    <property type="entry name" value="RAS GTPASE-ACTIVATING PROTEIN RASKOL"/>
    <property type="match status" value="1"/>
</dbReference>
<gene>
    <name evidence="3" type="ORF">PXEA_LOCUS9710</name>
</gene>